<gene>
    <name evidence="1" type="ORF">CANCADRAFT_45206</name>
</gene>
<protein>
    <submittedName>
        <fullName evidence="1">Uncharacterized protein</fullName>
    </submittedName>
</protein>
<reference evidence="2" key="1">
    <citation type="submission" date="2016-02" db="EMBL/GenBank/DDBJ databases">
        <title>Comparative genomics of biotechnologically important yeasts.</title>
        <authorList>
            <consortium name="DOE Joint Genome Institute"/>
            <person name="Riley R."/>
            <person name="Haridas S."/>
            <person name="Wolfe K.H."/>
            <person name="Lopes M.R."/>
            <person name="Hittinger C.T."/>
            <person name="Goker M."/>
            <person name="Salamov A."/>
            <person name="Wisecaver J."/>
            <person name="Long T.M."/>
            <person name="Aerts A.L."/>
            <person name="Barry K."/>
            <person name="Choi C."/>
            <person name="Clum A."/>
            <person name="Coughlan A.Y."/>
            <person name="Deshpande S."/>
            <person name="Douglass A.P."/>
            <person name="Hanson S.J."/>
            <person name="Klenk H.-P."/>
            <person name="Labutti K."/>
            <person name="Lapidus A."/>
            <person name="Lindquist E."/>
            <person name="Lipzen A."/>
            <person name="Meier-Kolthoff J.P."/>
            <person name="Ohm R.A."/>
            <person name="Otillar R.P."/>
            <person name="Pangilinan J."/>
            <person name="Peng Y."/>
            <person name="Rokas A."/>
            <person name="Rosa C.A."/>
            <person name="Scheuner C."/>
            <person name="Sibirny A.A."/>
            <person name="Slot J.C."/>
            <person name="Stielow J.B."/>
            <person name="Sun H."/>
            <person name="Kurtzman C.P."/>
            <person name="Blackwell M."/>
            <person name="Jeffries T.W."/>
            <person name="Grigoriev I.V."/>
        </authorList>
    </citation>
    <scope>NUCLEOTIDE SEQUENCE [LARGE SCALE GENOMIC DNA]</scope>
    <source>
        <strain evidence="2">NRRL Y-17796</strain>
    </source>
</reference>
<sequence length="442" mass="49995">MKRFLYKQCIRNNSALANPLASDSYRIPSIPLVDVHPISNDLSQPVQSHTDSTTNIDSSDTHSYLSFKAFKSLPRPIDASHSSIIALNTAYFQSLLLLTLRSELSAFIFKSSSSFALLDPAVADTLPEDSLQCILKYLWSGPAARLMPALSLDTPVKVANVNSYPQPDDELAPADLPSIYSSHIPPDQFAIYGAAKALINDQDYAQARILLKNTFLTFKTPSPGLLYLALRLVDDKKEAMQLMNVVTAAPSRMFSSVEHSHKIVLECILRVVFLRPDNWVERIESTVDQYGSLLQLHALTTLVWVATITKNRPLGYKLWQLFKQYPRRYPYESLDAQAYHSILLFAFALKDYTLATKVVKGAHNYNNLYMNDILFAPDAPYTNANWIRFCRHPNRILLKQDVYQSKRELLVMQIMKEKNASLTDKIKKIHKALFICTKTATS</sequence>
<accession>A0A1E4TAC3</accession>
<dbReference type="EMBL" id="KV453843">
    <property type="protein sequence ID" value="ODV88706.1"/>
    <property type="molecule type" value="Genomic_DNA"/>
</dbReference>
<evidence type="ECO:0000313" key="2">
    <source>
        <dbReference type="Proteomes" id="UP000095023"/>
    </source>
</evidence>
<dbReference type="AlphaFoldDB" id="A0A1E4TAC3"/>
<name>A0A1E4TAC3_9ASCO</name>
<dbReference type="Proteomes" id="UP000095023">
    <property type="component" value="Unassembled WGS sequence"/>
</dbReference>
<organism evidence="1 2">
    <name type="scientific">Tortispora caseinolytica NRRL Y-17796</name>
    <dbReference type="NCBI Taxonomy" id="767744"/>
    <lineage>
        <taxon>Eukaryota</taxon>
        <taxon>Fungi</taxon>
        <taxon>Dikarya</taxon>
        <taxon>Ascomycota</taxon>
        <taxon>Saccharomycotina</taxon>
        <taxon>Trigonopsidomycetes</taxon>
        <taxon>Trigonopsidales</taxon>
        <taxon>Trigonopsidaceae</taxon>
        <taxon>Tortispora</taxon>
    </lineage>
</organism>
<evidence type="ECO:0000313" key="1">
    <source>
        <dbReference type="EMBL" id="ODV88706.1"/>
    </source>
</evidence>
<proteinExistence type="predicted"/>
<keyword evidence="2" id="KW-1185">Reference proteome</keyword>